<keyword evidence="3" id="KW-1185">Reference proteome</keyword>
<reference evidence="2 3" key="1">
    <citation type="journal article" date="2018" name="Evol. Lett.">
        <title>Horizontal gene cluster transfer increased hallucinogenic mushroom diversity.</title>
        <authorList>
            <person name="Reynolds H.T."/>
            <person name="Vijayakumar V."/>
            <person name="Gluck-Thaler E."/>
            <person name="Korotkin H.B."/>
            <person name="Matheny P.B."/>
            <person name="Slot J.C."/>
        </authorList>
    </citation>
    <scope>NUCLEOTIDE SEQUENCE [LARGE SCALE GENOMIC DNA]</scope>
    <source>
        <strain evidence="2 3">2631</strain>
    </source>
</reference>
<comment type="caution">
    <text evidence="2">The sequence shown here is derived from an EMBL/GenBank/DDBJ whole genome shotgun (WGS) entry which is preliminary data.</text>
</comment>
<dbReference type="Gene3D" id="3.30.70.940">
    <property type="entry name" value="NusG, N-terminal domain"/>
    <property type="match status" value="1"/>
</dbReference>
<dbReference type="OrthoDB" id="3048815at2759"/>
<dbReference type="GO" id="GO:0032784">
    <property type="term" value="P:regulation of DNA-templated transcription elongation"/>
    <property type="evidence" value="ECO:0007669"/>
    <property type="project" value="InterPro"/>
</dbReference>
<dbReference type="InterPro" id="IPR036735">
    <property type="entry name" value="NGN_dom_sf"/>
</dbReference>
<dbReference type="PANTHER" id="PTHR11125:SF7">
    <property type="entry name" value="TRANSCRIPTION ELONGATION FACTOR SPT5"/>
    <property type="match status" value="1"/>
</dbReference>
<dbReference type="GO" id="GO:0006357">
    <property type="term" value="P:regulation of transcription by RNA polymerase II"/>
    <property type="evidence" value="ECO:0007669"/>
    <property type="project" value="InterPro"/>
</dbReference>
<dbReference type="InterPro" id="IPR008991">
    <property type="entry name" value="Translation_prot_SH3-like_sf"/>
</dbReference>
<dbReference type="InterPro" id="IPR039659">
    <property type="entry name" value="SPT5"/>
</dbReference>
<accession>A0A409X8Z7</accession>
<proteinExistence type="predicted"/>
<dbReference type="Pfam" id="PF03439">
    <property type="entry name" value="Spt5-NGN"/>
    <property type="match status" value="1"/>
</dbReference>
<dbReference type="Proteomes" id="UP000283269">
    <property type="component" value="Unassembled WGS sequence"/>
</dbReference>
<gene>
    <name evidence="2" type="ORF">CVT25_014756</name>
</gene>
<dbReference type="InterPro" id="IPR005100">
    <property type="entry name" value="NGN-domain"/>
</dbReference>
<name>A0A409X8Z7_PSICY</name>
<dbReference type="SUPFAM" id="SSF50104">
    <property type="entry name" value="Translation proteins SH3-like domain"/>
    <property type="match status" value="1"/>
</dbReference>
<dbReference type="InterPro" id="IPR014722">
    <property type="entry name" value="Rib_uL2_dom2"/>
</dbReference>
<feature type="domain" description="NGN" evidence="1">
    <location>
        <begin position="105"/>
        <end position="168"/>
    </location>
</feature>
<dbReference type="GO" id="GO:0003729">
    <property type="term" value="F:mRNA binding"/>
    <property type="evidence" value="ECO:0007669"/>
    <property type="project" value="TreeGrafter"/>
</dbReference>
<sequence length="598" mass="68352">MSVLQFIDAEAQEVDVSEDESEDFEDFDCFIDDDSNEGQGLDIVPKSAVEFNKTRDERMANVIQRIQERMDCVALESQNFGSKWIHAVEQNHKPYIHQSSDYPTWRVDCRKGEEEIAVMSLLHTARDHHQLRSAFTRVSIRGHIYLECTMNQEIIKLLMKTPGVICTRHGIGCKLIQRDESLNILRMLDVKRDVLLEQWVRITKGVYKGDIGRVESTNAWGVSLLLVPHITYRSREDVSLKRKSTCHIPEPRLFDPLQFCNVVRDTVDNQFTYHIADMTFESGLIKKDFDYGYIATDVDDMLLKLFNLFQLSEHPFVIDPPMPKPREWNIDEGDLVVLTSVGWRGTVVETTSRFVDVSVDDDVTYLSDNEAGNNAISGLDGSTGQPKAPPSVVHTTWDDVEKIFEPGDYVHVNSSIHSDLTGWIVKVEQSVATVVDNQRERSYRTSMTDQNMKCEVPFQHVLHETEYVSRLNTRIKHPWCGITVIVMKSHHVLKGAIGVIKDVSPQSQEDDDMQILIELSRYDSNSPFKNVNVNSKDILVHGILKPLKEMRLQDTNAIAKASRVSLPQNAPQTLEEILRYRYPMRSAAAHLHGIHYMS</sequence>
<dbReference type="STRING" id="93625.A0A409X8Z7"/>
<evidence type="ECO:0000259" key="1">
    <source>
        <dbReference type="Pfam" id="PF03439"/>
    </source>
</evidence>
<evidence type="ECO:0000313" key="3">
    <source>
        <dbReference type="Proteomes" id="UP000283269"/>
    </source>
</evidence>
<organism evidence="2 3">
    <name type="scientific">Psilocybe cyanescens</name>
    <dbReference type="NCBI Taxonomy" id="93625"/>
    <lineage>
        <taxon>Eukaryota</taxon>
        <taxon>Fungi</taxon>
        <taxon>Dikarya</taxon>
        <taxon>Basidiomycota</taxon>
        <taxon>Agaricomycotina</taxon>
        <taxon>Agaricomycetes</taxon>
        <taxon>Agaricomycetidae</taxon>
        <taxon>Agaricales</taxon>
        <taxon>Agaricineae</taxon>
        <taxon>Strophariaceae</taxon>
        <taxon>Psilocybe</taxon>
    </lineage>
</organism>
<dbReference type="GO" id="GO:0006368">
    <property type="term" value="P:transcription elongation by RNA polymerase II"/>
    <property type="evidence" value="ECO:0007669"/>
    <property type="project" value="TreeGrafter"/>
</dbReference>
<dbReference type="Gene3D" id="2.30.30.30">
    <property type="match status" value="1"/>
</dbReference>
<evidence type="ECO:0000313" key="2">
    <source>
        <dbReference type="EMBL" id="PPQ87201.1"/>
    </source>
</evidence>
<dbReference type="AlphaFoldDB" id="A0A409X8Z7"/>
<dbReference type="GO" id="GO:0032044">
    <property type="term" value="C:DSIF complex"/>
    <property type="evidence" value="ECO:0007669"/>
    <property type="project" value="TreeGrafter"/>
</dbReference>
<dbReference type="EMBL" id="NHYD01002344">
    <property type="protein sequence ID" value="PPQ87201.1"/>
    <property type="molecule type" value="Genomic_DNA"/>
</dbReference>
<dbReference type="InParanoid" id="A0A409X8Z7"/>
<protein>
    <recommendedName>
        <fullName evidence="1">NGN domain-containing protein</fullName>
    </recommendedName>
</protein>
<dbReference type="PANTHER" id="PTHR11125">
    <property type="entry name" value="SUPPRESSOR OF TY 5"/>
    <property type="match status" value="1"/>
</dbReference>